<evidence type="ECO:0000313" key="4">
    <source>
        <dbReference type="Proteomes" id="UP001157091"/>
    </source>
</evidence>
<gene>
    <name evidence="3" type="primary">glpE</name>
    <name evidence="3" type="ORF">GCM10025864_22140</name>
</gene>
<dbReference type="Gene3D" id="3.40.250.10">
    <property type="entry name" value="Rhodanese-like domain"/>
    <property type="match status" value="1"/>
</dbReference>
<dbReference type="Proteomes" id="UP001157091">
    <property type="component" value="Unassembled WGS sequence"/>
</dbReference>
<dbReference type="RefSeq" id="WP_284293257.1">
    <property type="nucleotide sequence ID" value="NZ_BSUK01000001.1"/>
</dbReference>
<name>A0ABQ6I1B1_9MICO</name>
<dbReference type="Pfam" id="PF00581">
    <property type="entry name" value="Rhodanese"/>
    <property type="match status" value="1"/>
</dbReference>
<organism evidence="3 4">
    <name type="scientific">Luteimicrobium album</name>
    <dbReference type="NCBI Taxonomy" id="1054550"/>
    <lineage>
        <taxon>Bacteria</taxon>
        <taxon>Bacillati</taxon>
        <taxon>Actinomycetota</taxon>
        <taxon>Actinomycetes</taxon>
        <taxon>Micrococcales</taxon>
        <taxon>Luteimicrobium</taxon>
    </lineage>
</organism>
<dbReference type="PANTHER" id="PTHR43031">
    <property type="entry name" value="FAD-DEPENDENT OXIDOREDUCTASE"/>
    <property type="match status" value="1"/>
</dbReference>
<feature type="domain" description="Rhodanese" evidence="2">
    <location>
        <begin position="1"/>
        <end position="95"/>
    </location>
</feature>
<dbReference type="InterPro" id="IPR036873">
    <property type="entry name" value="Rhodanese-like_dom_sf"/>
</dbReference>
<dbReference type="EMBL" id="BSUK01000001">
    <property type="protein sequence ID" value="GMA24455.1"/>
    <property type="molecule type" value="Genomic_DNA"/>
</dbReference>
<dbReference type="InterPro" id="IPR050229">
    <property type="entry name" value="GlpE_sulfurtransferase"/>
</dbReference>
<dbReference type="SUPFAM" id="SSF52821">
    <property type="entry name" value="Rhodanese/Cell cycle control phosphatase"/>
    <property type="match status" value="1"/>
</dbReference>
<dbReference type="SMART" id="SM00450">
    <property type="entry name" value="RHOD"/>
    <property type="match status" value="1"/>
</dbReference>
<dbReference type="CDD" id="cd00158">
    <property type="entry name" value="RHOD"/>
    <property type="match status" value="1"/>
</dbReference>
<evidence type="ECO:0000256" key="1">
    <source>
        <dbReference type="SAM" id="MobiDB-lite"/>
    </source>
</evidence>
<dbReference type="InterPro" id="IPR001763">
    <property type="entry name" value="Rhodanese-like_dom"/>
</dbReference>
<evidence type="ECO:0000259" key="2">
    <source>
        <dbReference type="PROSITE" id="PS50206"/>
    </source>
</evidence>
<evidence type="ECO:0000313" key="3">
    <source>
        <dbReference type="EMBL" id="GMA24455.1"/>
    </source>
</evidence>
<sequence length="113" mass="11563">MSDGAVLIDVRSAGGRAATGAIPGARITDRNRLETLFDDAGTPLVALDTPIVVVCGSVNGSGPVARELRRRGFTDVTHVDGGFPAWKDAGLPTADATPEPADEARDLAPAARA</sequence>
<proteinExistence type="predicted"/>
<comment type="caution">
    <text evidence="3">The sequence shown here is derived from an EMBL/GenBank/DDBJ whole genome shotgun (WGS) entry which is preliminary data.</text>
</comment>
<reference evidence="4" key="1">
    <citation type="journal article" date="2019" name="Int. J. Syst. Evol. Microbiol.">
        <title>The Global Catalogue of Microorganisms (GCM) 10K type strain sequencing project: providing services to taxonomists for standard genome sequencing and annotation.</title>
        <authorList>
            <consortium name="The Broad Institute Genomics Platform"/>
            <consortium name="The Broad Institute Genome Sequencing Center for Infectious Disease"/>
            <person name="Wu L."/>
            <person name="Ma J."/>
        </authorList>
    </citation>
    <scope>NUCLEOTIDE SEQUENCE [LARGE SCALE GENOMIC DNA]</scope>
    <source>
        <strain evidence="4">NBRC 106348</strain>
    </source>
</reference>
<feature type="region of interest" description="Disordered" evidence="1">
    <location>
        <begin position="87"/>
        <end position="113"/>
    </location>
</feature>
<dbReference type="PROSITE" id="PS50206">
    <property type="entry name" value="RHODANESE_3"/>
    <property type="match status" value="1"/>
</dbReference>
<protein>
    <submittedName>
        <fullName evidence="3">Thiosulfate sulfurtransferase GlpE</fullName>
    </submittedName>
</protein>
<keyword evidence="4" id="KW-1185">Reference proteome</keyword>
<accession>A0ABQ6I1B1</accession>
<dbReference type="PANTHER" id="PTHR43031:SF7">
    <property type="entry name" value="NITRIC OXIDE REDUCTASE FLRD-NAD(+) REDUCTASE"/>
    <property type="match status" value="1"/>
</dbReference>